<dbReference type="EMBL" id="VVZA01000001">
    <property type="protein sequence ID" value="KAA5407945.1"/>
    <property type="molecule type" value="Genomic_DNA"/>
</dbReference>
<dbReference type="Proteomes" id="UP000481700">
    <property type="component" value="Unassembled WGS sequence"/>
</dbReference>
<comment type="caution">
    <text evidence="8">The sequence shown here is derived from an EMBL/GenBank/DDBJ whole genome shotgun (WGS) entry which is preliminary data.</text>
</comment>
<evidence type="ECO:0000256" key="2">
    <source>
        <dbReference type="ARBA" id="ARBA00022729"/>
    </source>
</evidence>
<accession>A0A076IS94</accession>
<keyword evidence="2 3" id="KW-0732">Signal</keyword>
<name>A0A076IS94_9BACT</name>
<feature type="domain" description="Imelysin-like" evidence="4">
    <location>
        <begin position="58"/>
        <end position="384"/>
    </location>
</feature>
<reference evidence="9 10" key="1">
    <citation type="journal article" date="2019" name="Nat. Med.">
        <title>A library of human gut bacterial isolates paired with longitudinal multiomics data enables mechanistic microbiome research.</title>
        <authorList>
            <person name="Poyet M."/>
            <person name="Groussin M."/>
            <person name="Gibbons S.M."/>
            <person name="Avila-Pacheco J."/>
            <person name="Jiang X."/>
            <person name="Kearney S.M."/>
            <person name="Perrotta A.R."/>
            <person name="Berdy B."/>
            <person name="Zhao S."/>
            <person name="Lieberman T.D."/>
            <person name="Swanson P.K."/>
            <person name="Smith M."/>
            <person name="Roesemann S."/>
            <person name="Alexander J.E."/>
            <person name="Rich S.A."/>
            <person name="Livny J."/>
            <person name="Vlamakis H."/>
            <person name="Clish C."/>
            <person name="Bullock K."/>
            <person name="Deik A."/>
            <person name="Scott J."/>
            <person name="Pierce K.A."/>
            <person name="Xavier R.J."/>
            <person name="Alm E.J."/>
        </authorList>
    </citation>
    <scope>NUCLEOTIDE SEQUENCE [LARGE SCALE GENOMIC DNA]</scope>
    <source>
        <strain evidence="7 10">BIOML-A1</strain>
        <strain evidence="6 11">BIOML-A25</strain>
        <strain evidence="8 9">BIOML-A4</strain>
    </source>
</reference>
<evidence type="ECO:0000313" key="8">
    <source>
        <dbReference type="EMBL" id="KAA5407945.1"/>
    </source>
</evidence>
<gene>
    <name evidence="5" type="ORF">CE91St7_32270</name>
    <name evidence="8" type="ORF">F2Y51_00675</name>
    <name evidence="7" type="ORF">F2Y58_13640</name>
    <name evidence="6" type="ORF">F2Z07_13215</name>
</gene>
<dbReference type="Gene3D" id="1.20.1420.20">
    <property type="entry name" value="M75 peptidase, HXXE motif"/>
    <property type="match status" value="1"/>
</dbReference>
<evidence type="ECO:0000256" key="1">
    <source>
        <dbReference type="ARBA" id="ARBA00004196"/>
    </source>
</evidence>
<dbReference type="Proteomes" id="UP000481616">
    <property type="component" value="Unassembled WGS sequence"/>
</dbReference>
<evidence type="ECO:0000313" key="7">
    <source>
        <dbReference type="EMBL" id="KAA5396882.1"/>
    </source>
</evidence>
<dbReference type="Pfam" id="PF09375">
    <property type="entry name" value="Peptidase_M75"/>
    <property type="match status" value="1"/>
</dbReference>
<evidence type="ECO:0000259" key="4">
    <source>
        <dbReference type="Pfam" id="PF09375"/>
    </source>
</evidence>
<evidence type="ECO:0000313" key="11">
    <source>
        <dbReference type="Proteomes" id="UP000481700"/>
    </source>
</evidence>
<dbReference type="Proteomes" id="UP000441162">
    <property type="component" value="Unassembled WGS sequence"/>
</dbReference>
<dbReference type="CDD" id="cd14658">
    <property type="entry name" value="Imelysin-like_IrpA"/>
    <property type="match status" value="1"/>
</dbReference>
<evidence type="ECO:0000313" key="6">
    <source>
        <dbReference type="EMBL" id="KAA5318601.1"/>
    </source>
</evidence>
<dbReference type="EMBL" id="VVYY01000011">
    <property type="protein sequence ID" value="KAA5396882.1"/>
    <property type="molecule type" value="Genomic_DNA"/>
</dbReference>
<dbReference type="eggNOG" id="COG3489">
    <property type="taxonomic scope" value="Bacteria"/>
</dbReference>
<evidence type="ECO:0000256" key="3">
    <source>
        <dbReference type="SAM" id="SignalP"/>
    </source>
</evidence>
<dbReference type="RefSeq" id="WP_008782349.1">
    <property type="nucleotide sequence ID" value="NZ_BQOA01000001.1"/>
</dbReference>
<organism evidence="8 9">
    <name type="scientific">Phocaeicola dorei</name>
    <dbReference type="NCBI Taxonomy" id="357276"/>
    <lineage>
        <taxon>Bacteria</taxon>
        <taxon>Pseudomonadati</taxon>
        <taxon>Bacteroidota</taxon>
        <taxon>Bacteroidia</taxon>
        <taxon>Bacteroidales</taxon>
        <taxon>Bacteroidaceae</taxon>
        <taxon>Phocaeicola</taxon>
    </lineage>
</organism>
<dbReference type="InterPro" id="IPR018976">
    <property type="entry name" value="Imelysin-like"/>
</dbReference>
<dbReference type="GO" id="GO:0030313">
    <property type="term" value="C:cell envelope"/>
    <property type="evidence" value="ECO:0007669"/>
    <property type="project" value="UniProtKB-SubCell"/>
</dbReference>
<dbReference type="InterPro" id="IPR034982">
    <property type="entry name" value="Imelysin-like_IrpA"/>
</dbReference>
<feature type="chain" id="PRO_5014216562" evidence="3">
    <location>
        <begin position="26"/>
        <end position="393"/>
    </location>
</feature>
<evidence type="ECO:0000313" key="10">
    <source>
        <dbReference type="Proteomes" id="UP000481616"/>
    </source>
</evidence>
<dbReference type="EMBL" id="BQOB01000001">
    <property type="protein sequence ID" value="GKH82343.1"/>
    <property type="molecule type" value="Genomic_DNA"/>
</dbReference>
<evidence type="ECO:0000313" key="5">
    <source>
        <dbReference type="EMBL" id="GKH82343.1"/>
    </source>
</evidence>
<dbReference type="EMBL" id="VVZV01000013">
    <property type="protein sequence ID" value="KAA5318601.1"/>
    <property type="molecule type" value="Genomic_DNA"/>
</dbReference>
<comment type="subcellular location">
    <subcellularLocation>
        <location evidence="1">Cell envelope</location>
    </subcellularLocation>
</comment>
<dbReference type="InterPro" id="IPR038352">
    <property type="entry name" value="Imelysin_sf"/>
</dbReference>
<protein>
    <submittedName>
        <fullName evidence="8">Peptidase M75</fullName>
    </submittedName>
</protein>
<reference evidence="5" key="2">
    <citation type="submission" date="2022-01" db="EMBL/GenBank/DDBJ databases">
        <title>Novel bile acid biosynthetic pathways are enriched in the microbiome of centenarians.</title>
        <authorList>
            <person name="Sato Y."/>
            <person name="Atarashi K."/>
            <person name="Plichta R.D."/>
            <person name="Arai Y."/>
            <person name="Sasajima S."/>
            <person name="Kearney M.S."/>
            <person name="Suda W."/>
            <person name="Takeshita K."/>
            <person name="Sasaki T."/>
            <person name="Okamoto S."/>
            <person name="Skelly N.A."/>
            <person name="Okamura Y."/>
            <person name="Vlamakis H."/>
            <person name="Li Y."/>
            <person name="Tanoue T."/>
            <person name="Takei H."/>
            <person name="Nittono H."/>
            <person name="Narushima S."/>
            <person name="Irie J."/>
            <person name="Itoh H."/>
            <person name="Moriya K."/>
            <person name="Sugiura Y."/>
            <person name="Suematsu M."/>
            <person name="Moritoki N."/>
            <person name="Shibata S."/>
            <person name="Littman R.D."/>
            <person name="Fischbach A.M."/>
            <person name="Uwamino Y."/>
            <person name="Inoue T."/>
            <person name="Honda A."/>
            <person name="Hattori M."/>
            <person name="Murai T."/>
            <person name="Xavier J.R."/>
            <person name="Hirose N."/>
            <person name="Honda K."/>
        </authorList>
    </citation>
    <scope>NUCLEOTIDE SEQUENCE</scope>
    <source>
        <strain evidence="5">CE91-St7</strain>
    </source>
</reference>
<feature type="signal peptide" evidence="3">
    <location>
        <begin position="1"/>
        <end position="25"/>
    </location>
</feature>
<evidence type="ECO:0000313" key="9">
    <source>
        <dbReference type="Proteomes" id="UP000441162"/>
    </source>
</evidence>
<dbReference type="Proteomes" id="UP001055104">
    <property type="component" value="Unassembled WGS sequence"/>
</dbReference>
<dbReference type="PROSITE" id="PS51257">
    <property type="entry name" value="PROKAR_LIPOPROTEIN"/>
    <property type="match status" value="1"/>
</dbReference>
<sequence length="393" mass="42863">MKSLLKFPLLVAVATMMTCSFSACSDNDDPTPDTGTSETDAKFEAIAKQYLDHTVYVTYKNLADETEQLVKDLQALKSSKTDANVKATCETFLEARAWWEKSEAFLYGAATDFGIDPHIDSWPLDLDGLQTALKNTEQVEAMGGEDGDIYAGEKLGNSLLGFHGIEYILFEDGSPKSVSKISDLHLTYAVAVAGDLRNRCWQLELSWRGESAVNADRVAKVANELELPYTVNSGEYSYGENMLNAGKAGSTYASWTLAMQAIIDGCKTIADEVGTSKIGKPYSGEDPAYIESPYSHKSILDFYDNIISIQNAYMGGIENERDETNSLHNYIAGVDKELDTKVVNAINNALTKINAMAAPFVNNIKDPSAGEAIKACQDLDAILSDVKTALRNN</sequence>
<dbReference type="AlphaFoldDB" id="A0A076IS94"/>
<dbReference type="KEGG" id="bdo:EL88_07215"/>
<proteinExistence type="predicted"/>